<accession>A0AAW2H9R5</accession>
<sequence>MEFNISSEDLKDDSPSQECIGSTQMKLDLESVDDFEHIMKEVSPSKEATAQFLQHETTYATNQNRDKARYDIDEVSKSSEVTDEDDSQSAKPTVTWQDNPPEFNAPAQASTDLILAETPNQGLGDGDDSENASSKNFKQYDRDNDKEEDKLPSFHVESQKDTNLTKPDTTYEQMKGGDFNFNDNSDIVMLDSSSTKNNTPAVTSYSLPGIMRNENESEIVSEKTPQGDGLHLKQVAGSDVSDNEEHIPEPLPKDYPEIGVLEPNVFLSAIGIERIKNLPCIMYLIECHLIIPA</sequence>
<feature type="compositionally biased region" description="Polar residues" evidence="1">
    <location>
        <begin position="161"/>
        <end position="172"/>
    </location>
</feature>
<comment type="caution">
    <text evidence="2">The sequence shown here is derived from an EMBL/GenBank/DDBJ whole genome shotgun (WGS) entry which is preliminary data.</text>
</comment>
<protein>
    <submittedName>
        <fullName evidence="2">Uncharacterized protein</fullName>
    </submittedName>
</protein>
<dbReference type="EMBL" id="JARGDH010000005">
    <property type="protein sequence ID" value="KAL0266510.1"/>
    <property type="molecule type" value="Genomic_DNA"/>
</dbReference>
<gene>
    <name evidence="2" type="ORF">PYX00_009024</name>
</gene>
<name>A0AAW2H9R5_9NEOP</name>
<feature type="compositionally biased region" description="Basic and acidic residues" evidence="1">
    <location>
        <begin position="64"/>
        <end position="77"/>
    </location>
</feature>
<evidence type="ECO:0000313" key="2">
    <source>
        <dbReference type="EMBL" id="KAL0266510.1"/>
    </source>
</evidence>
<feature type="region of interest" description="Disordered" evidence="1">
    <location>
        <begin position="58"/>
        <end position="106"/>
    </location>
</feature>
<dbReference type="AlphaFoldDB" id="A0AAW2H9R5"/>
<feature type="region of interest" description="Disordered" evidence="1">
    <location>
        <begin position="118"/>
        <end position="178"/>
    </location>
</feature>
<feature type="compositionally biased region" description="Basic and acidic residues" evidence="1">
    <location>
        <begin position="138"/>
        <end position="160"/>
    </location>
</feature>
<proteinExistence type="predicted"/>
<reference evidence="2" key="1">
    <citation type="journal article" date="2024" name="Gigascience">
        <title>Chromosome-level genome of the poultry shaft louse Menopon gallinae provides insight into the host-switching and adaptive evolution of parasitic lice.</title>
        <authorList>
            <person name="Xu Y."/>
            <person name="Ma L."/>
            <person name="Liu S."/>
            <person name="Liang Y."/>
            <person name="Liu Q."/>
            <person name="He Z."/>
            <person name="Tian L."/>
            <person name="Duan Y."/>
            <person name="Cai W."/>
            <person name="Li H."/>
            <person name="Song F."/>
        </authorList>
    </citation>
    <scope>NUCLEOTIDE SEQUENCE</scope>
    <source>
        <strain evidence="2">Cailab_2023a</strain>
    </source>
</reference>
<feature type="compositionally biased region" description="Polar residues" evidence="1">
    <location>
        <begin position="89"/>
        <end position="98"/>
    </location>
</feature>
<evidence type="ECO:0000256" key="1">
    <source>
        <dbReference type="SAM" id="MobiDB-lite"/>
    </source>
</evidence>
<organism evidence="2">
    <name type="scientific">Menopon gallinae</name>
    <name type="common">poultry shaft louse</name>
    <dbReference type="NCBI Taxonomy" id="328185"/>
    <lineage>
        <taxon>Eukaryota</taxon>
        <taxon>Metazoa</taxon>
        <taxon>Ecdysozoa</taxon>
        <taxon>Arthropoda</taxon>
        <taxon>Hexapoda</taxon>
        <taxon>Insecta</taxon>
        <taxon>Pterygota</taxon>
        <taxon>Neoptera</taxon>
        <taxon>Paraneoptera</taxon>
        <taxon>Psocodea</taxon>
        <taxon>Troctomorpha</taxon>
        <taxon>Phthiraptera</taxon>
        <taxon>Amblycera</taxon>
        <taxon>Menoponidae</taxon>
        <taxon>Menopon</taxon>
    </lineage>
</organism>